<organism evidence="1 2">
    <name type="scientific">Heracleum sosnowskyi</name>
    <dbReference type="NCBI Taxonomy" id="360622"/>
    <lineage>
        <taxon>Eukaryota</taxon>
        <taxon>Viridiplantae</taxon>
        <taxon>Streptophyta</taxon>
        <taxon>Embryophyta</taxon>
        <taxon>Tracheophyta</taxon>
        <taxon>Spermatophyta</taxon>
        <taxon>Magnoliopsida</taxon>
        <taxon>eudicotyledons</taxon>
        <taxon>Gunneridae</taxon>
        <taxon>Pentapetalae</taxon>
        <taxon>asterids</taxon>
        <taxon>campanulids</taxon>
        <taxon>Apiales</taxon>
        <taxon>Apiaceae</taxon>
        <taxon>Apioideae</taxon>
        <taxon>apioid superclade</taxon>
        <taxon>Tordylieae</taxon>
        <taxon>Tordyliinae</taxon>
        <taxon>Heracleum</taxon>
    </lineage>
</organism>
<comment type="caution">
    <text evidence="1">The sequence shown here is derived from an EMBL/GenBank/DDBJ whole genome shotgun (WGS) entry which is preliminary data.</text>
</comment>
<reference evidence="1" key="1">
    <citation type="submission" date="2023-02" db="EMBL/GenBank/DDBJ databases">
        <title>Genome of toxic invasive species Heracleum sosnowskyi carries increased number of genes despite the absence of recent whole-genome duplications.</title>
        <authorList>
            <person name="Schelkunov M."/>
            <person name="Shtratnikova V."/>
            <person name="Makarenko M."/>
            <person name="Klepikova A."/>
            <person name="Omelchenko D."/>
            <person name="Novikova G."/>
            <person name="Obukhova E."/>
            <person name="Bogdanov V."/>
            <person name="Penin A."/>
            <person name="Logacheva M."/>
        </authorList>
    </citation>
    <scope>NUCLEOTIDE SEQUENCE</scope>
    <source>
        <strain evidence="1">Hsosn_3</strain>
        <tissue evidence="1">Leaf</tissue>
    </source>
</reference>
<accession>A0AAD8HGR9</accession>
<gene>
    <name evidence="1" type="ORF">POM88_041499</name>
</gene>
<dbReference type="AlphaFoldDB" id="A0AAD8HGR9"/>
<protein>
    <submittedName>
        <fullName evidence="1">Uncharacterized protein</fullName>
    </submittedName>
</protein>
<evidence type="ECO:0000313" key="2">
    <source>
        <dbReference type="Proteomes" id="UP001237642"/>
    </source>
</evidence>
<reference evidence="1" key="2">
    <citation type="submission" date="2023-05" db="EMBL/GenBank/DDBJ databases">
        <authorList>
            <person name="Schelkunov M.I."/>
        </authorList>
    </citation>
    <scope>NUCLEOTIDE SEQUENCE</scope>
    <source>
        <strain evidence="1">Hsosn_3</strain>
        <tissue evidence="1">Leaf</tissue>
    </source>
</reference>
<sequence length="198" mass="21861">MKAINNNIETLPTDIISLLMFLVLDGCFEKKNNLFVAWAMTQRPAAILSLLEGLSVRARCRDLLCGSGNLDAHFTAIATLVRIGHFTPMVANFIVRNLYMVDYAADVVEPLLSIYQHPEYKNGLAAALSHVKNIYTSAGHPEITTESTVGVICHIHASENKMMLLNGYTGARDCLLCTIDRMFNVFLRGRPKMLASSG</sequence>
<name>A0AAD8HGR9_9APIA</name>
<keyword evidence="2" id="KW-1185">Reference proteome</keyword>
<proteinExistence type="predicted"/>
<evidence type="ECO:0000313" key="1">
    <source>
        <dbReference type="EMBL" id="KAK1365938.1"/>
    </source>
</evidence>
<dbReference type="Proteomes" id="UP001237642">
    <property type="component" value="Unassembled WGS sequence"/>
</dbReference>
<dbReference type="EMBL" id="JAUIZM010000009">
    <property type="protein sequence ID" value="KAK1365938.1"/>
    <property type="molecule type" value="Genomic_DNA"/>
</dbReference>